<dbReference type="SUPFAM" id="SSF53335">
    <property type="entry name" value="S-adenosyl-L-methionine-dependent methyltransferases"/>
    <property type="match status" value="1"/>
</dbReference>
<gene>
    <name evidence="1" type="ORF">MFMK1_001139</name>
</gene>
<sequence length="233" mass="25768">MKLSLRLSTIAAYIPSGSKVADIGTDHAYLPVYLVKQGICPGVIAADIHNAPFQSALRTVESFCLGDKISVRLGDGLKVLRPGEVETIVIAGMGGNTMEQIFSRAPEVIKDVRRLVLQPMTDTEKIREWLWANGWILLDEDLVAEDGKLYEFLVAEPGREQPKDSLIGPRLIEKRHPLLTKLLEQKEKQLAGILAGVSKSTDSSTRAQIGELQEQLEKIEKVKKWLTAEQSAN</sequence>
<dbReference type="InterPro" id="IPR006901">
    <property type="entry name" value="TrmK"/>
</dbReference>
<dbReference type="AlphaFoldDB" id="A0AAU0ULS8"/>
<accession>A0AAU0ULS8</accession>
<keyword evidence="1" id="KW-0808">Transferase</keyword>
<dbReference type="EMBL" id="CP121694">
    <property type="protein sequence ID" value="WRO21332.1"/>
    <property type="molecule type" value="Genomic_DNA"/>
</dbReference>
<dbReference type="RefSeq" id="WP_366924181.1">
    <property type="nucleotide sequence ID" value="NZ_CP121694.1"/>
</dbReference>
<evidence type="ECO:0000313" key="2">
    <source>
        <dbReference type="Proteomes" id="UP001329915"/>
    </source>
</evidence>
<protein>
    <submittedName>
        <fullName evidence="1">Class I SAM-dependent methyltransferase</fullName>
    </submittedName>
</protein>
<dbReference type="PANTHER" id="PTHR38451">
    <property type="entry name" value="TRNA (ADENINE(22)-N(1))-METHYLTRANSFERASE"/>
    <property type="match status" value="1"/>
</dbReference>
<name>A0AAU0ULS8_9FIRM</name>
<evidence type="ECO:0000313" key="1">
    <source>
        <dbReference type="EMBL" id="WRO21332.1"/>
    </source>
</evidence>
<reference evidence="1 2" key="1">
    <citation type="submission" date="2023-04" db="EMBL/GenBank/DDBJ databases">
        <authorList>
            <person name="Hsu D."/>
        </authorList>
    </citation>
    <scope>NUCLEOTIDE SEQUENCE [LARGE SCALE GENOMIC DNA]</scope>
    <source>
        <strain evidence="1 2">MK1</strain>
    </source>
</reference>
<organism evidence="1 2">
    <name type="scientific">Metallumcola ferriviriculae</name>
    <dbReference type="NCBI Taxonomy" id="3039180"/>
    <lineage>
        <taxon>Bacteria</taxon>
        <taxon>Bacillati</taxon>
        <taxon>Bacillota</taxon>
        <taxon>Clostridia</taxon>
        <taxon>Neomoorellales</taxon>
        <taxon>Desulfitibacteraceae</taxon>
        <taxon>Metallumcola</taxon>
    </lineage>
</organism>
<keyword evidence="1" id="KW-0489">Methyltransferase</keyword>
<dbReference type="PANTHER" id="PTHR38451:SF1">
    <property type="entry name" value="TRNA (ADENINE(22)-N(1))-METHYLTRANSFERASE"/>
    <property type="match status" value="1"/>
</dbReference>
<dbReference type="KEGG" id="dbc:MFMK1_001139"/>
<dbReference type="PIRSF" id="PIRSF018637">
    <property type="entry name" value="TrmK"/>
    <property type="match status" value="1"/>
</dbReference>
<dbReference type="Gene3D" id="3.40.50.150">
    <property type="entry name" value="Vaccinia Virus protein VP39"/>
    <property type="match status" value="1"/>
</dbReference>
<dbReference type="Proteomes" id="UP001329915">
    <property type="component" value="Chromosome"/>
</dbReference>
<dbReference type="Pfam" id="PF12847">
    <property type="entry name" value="Methyltransf_18"/>
    <property type="match status" value="1"/>
</dbReference>
<proteinExistence type="predicted"/>
<dbReference type="GO" id="GO:0160105">
    <property type="term" value="F:tRNA (adenine(22)-N1)-methyltransferase activity"/>
    <property type="evidence" value="ECO:0007669"/>
    <property type="project" value="InterPro"/>
</dbReference>
<keyword evidence="2" id="KW-1185">Reference proteome</keyword>
<dbReference type="GO" id="GO:0032259">
    <property type="term" value="P:methylation"/>
    <property type="evidence" value="ECO:0007669"/>
    <property type="project" value="UniProtKB-KW"/>
</dbReference>
<dbReference type="InterPro" id="IPR029063">
    <property type="entry name" value="SAM-dependent_MTases_sf"/>
</dbReference>